<evidence type="ECO:0000313" key="2">
    <source>
        <dbReference type="Proteomes" id="UP000293483"/>
    </source>
</evidence>
<dbReference type="EMBL" id="SGSU01000004">
    <property type="protein sequence ID" value="RZG68307.1"/>
    <property type="molecule type" value="Genomic_DNA"/>
</dbReference>
<gene>
    <name evidence="1" type="ORF">EXE25_04430</name>
</gene>
<dbReference type="RefSeq" id="WP_130144308.1">
    <property type="nucleotide sequence ID" value="NZ_SGSU01000004.1"/>
</dbReference>
<name>A0A4Q7AXD2_9GAMM</name>
<dbReference type="PANTHER" id="PTHR30087">
    <property type="entry name" value="INNER MEMBRANE PROTEIN"/>
    <property type="match status" value="1"/>
</dbReference>
<dbReference type="AlphaFoldDB" id="A0A4Q7AXD2"/>
<dbReference type="Pfam" id="PF04463">
    <property type="entry name" value="2-thiour_desulf"/>
    <property type="match status" value="1"/>
</dbReference>
<organism evidence="1 2">
    <name type="scientific">Acinetobacter bouvetii</name>
    <dbReference type="NCBI Taxonomy" id="202951"/>
    <lineage>
        <taxon>Bacteria</taxon>
        <taxon>Pseudomonadati</taxon>
        <taxon>Pseudomonadota</taxon>
        <taxon>Gammaproteobacteria</taxon>
        <taxon>Moraxellales</taxon>
        <taxon>Moraxellaceae</taxon>
        <taxon>Acinetobacter</taxon>
    </lineage>
</organism>
<dbReference type="PANTHER" id="PTHR30087:SF1">
    <property type="entry name" value="HYPOTHETICAL CYTOSOLIC PROTEIN"/>
    <property type="match status" value="1"/>
</dbReference>
<proteinExistence type="predicted"/>
<sequence>MKPPVYLISACLAGQPVRYDGKAYQHQAIQQLIQQNRAITACPEMLGGLSCPREPAEIRGGTAEDVLAGRAQIMTAQNLDLSQAFIDGAYKTLALAQKNHIKIAVLKENSPSCGRNLIYDGSFSSRKIAGSGITAALLQLHGFQVISELEFFEYLNQRSAHFK</sequence>
<evidence type="ECO:0000313" key="1">
    <source>
        <dbReference type="EMBL" id="RZG68307.1"/>
    </source>
</evidence>
<protein>
    <submittedName>
        <fullName evidence="1">DUF523 domain-containing protein</fullName>
    </submittedName>
</protein>
<reference evidence="1 2" key="1">
    <citation type="submission" date="2019-02" db="EMBL/GenBank/DDBJ databases">
        <title>The Batch Genome Submission of Acinetobacter spp. strains.</title>
        <authorList>
            <person name="Qin J."/>
            <person name="Hu Y."/>
            <person name="Ye H."/>
            <person name="Wei L."/>
            <person name="Feng Y."/>
            <person name="Zong Z."/>
        </authorList>
    </citation>
    <scope>NUCLEOTIDE SEQUENCE [LARGE SCALE GENOMIC DNA]</scope>
    <source>
        <strain evidence="1 2">WCHABo060081</strain>
    </source>
</reference>
<dbReference type="Proteomes" id="UP000293483">
    <property type="component" value="Unassembled WGS sequence"/>
</dbReference>
<comment type="caution">
    <text evidence="1">The sequence shown here is derived from an EMBL/GenBank/DDBJ whole genome shotgun (WGS) entry which is preliminary data.</text>
</comment>
<accession>A0A4Q7AXD2</accession>
<dbReference type="InterPro" id="IPR007553">
    <property type="entry name" value="2-thiour_desulf"/>
</dbReference>
<dbReference type="STRING" id="202951.GCA_001485025_01961"/>